<sequence>MYGIGLLKAHPIDCGDAPSYGQYPRGRIERPYKQIISPLSILDRVPRGNKPRFFIKEFSPETRTLMII</sequence>
<evidence type="ECO:0000313" key="1">
    <source>
        <dbReference type="EMBL" id="CAZ97380.1"/>
    </source>
</evidence>
<proteinExistence type="predicted"/>
<gene>
    <name evidence="1" type="ordered locus">zobellia_3242</name>
</gene>
<keyword evidence="2" id="KW-1185">Reference proteome</keyword>
<dbReference type="Proteomes" id="UP000008898">
    <property type="component" value="Chromosome"/>
</dbReference>
<dbReference type="STRING" id="63186.ZOBELLIA_3242"/>
<dbReference type="HOGENOM" id="CLU_2793196_0_0_10"/>
<accession>G0L056</accession>
<reference evidence="2" key="1">
    <citation type="submission" date="2009-07" db="EMBL/GenBank/DDBJ databases">
        <title>Complete genome sequence of Zobellia galactanivorans Dsij.</title>
        <authorList>
            <consortium name="Genoscope - CEA"/>
        </authorList>
    </citation>
    <scope>NUCLEOTIDE SEQUENCE [LARGE SCALE GENOMIC DNA]</scope>
    <source>
        <strain evidence="2">DSM 12802 / CCUG 47099 / CIP 106680 / NCIMB 13871 / Dsij</strain>
    </source>
</reference>
<organism evidence="1 2">
    <name type="scientific">Zobellia galactanivorans (strain DSM 12802 / CCUG 47099 / CIP 106680 / NCIMB 13871 / Dsij)</name>
    <dbReference type="NCBI Taxonomy" id="63186"/>
    <lineage>
        <taxon>Bacteria</taxon>
        <taxon>Pseudomonadati</taxon>
        <taxon>Bacteroidota</taxon>
        <taxon>Flavobacteriia</taxon>
        <taxon>Flavobacteriales</taxon>
        <taxon>Flavobacteriaceae</taxon>
        <taxon>Zobellia</taxon>
    </lineage>
</organism>
<dbReference type="AlphaFoldDB" id="G0L056"/>
<evidence type="ECO:0000313" key="2">
    <source>
        <dbReference type="Proteomes" id="UP000008898"/>
    </source>
</evidence>
<reference evidence="1 2" key="2">
    <citation type="journal article" date="2012" name="Environ. Microbiol.">
        <title>Characterization of the first alginolytic operons in a marine bacterium: from their emergence in marine Flavobacteriia to their independent transfers to marine Proteobacteria and human gut Bacteroides.</title>
        <authorList>
            <person name="Thomas F."/>
            <person name="Barbeyron T."/>
            <person name="Tonon T."/>
            <person name="Genicot S."/>
            <person name="Czjzek M."/>
            <person name="Michel G."/>
        </authorList>
    </citation>
    <scope>NUCLEOTIDE SEQUENCE [LARGE SCALE GENOMIC DNA]</scope>
    <source>
        <strain evidence="2">DSM 12802 / CCUG 47099 / CIP 106680 / NCIMB 13871 / Dsij</strain>
    </source>
</reference>
<dbReference type="EMBL" id="FP476056">
    <property type="protein sequence ID" value="CAZ97380.1"/>
    <property type="molecule type" value="Genomic_DNA"/>
</dbReference>
<protein>
    <submittedName>
        <fullName evidence="1">Uncharacterized protein</fullName>
    </submittedName>
</protein>
<dbReference type="KEGG" id="zga:ZOBELLIA_3242"/>
<name>G0L056_ZOBGA</name>